<evidence type="ECO:0000313" key="3">
    <source>
        <dbReference type="EMBL" id="RKS80722.1"/>
    </source>
</evidence>
<name>A0A420XV44_9ACTN</name>
<accession>A0A420XV44</accession>
<feature type="region of interest" description="Disordered" evidence="1">
    <location>
        <begin position="530"/>
        <end position="559"/>
    </location>
</feature>
<gene>
    <name evidence="3" type="ORF">CLV35_0188</name>
</gene>
<evidence type="ECO:0000259" key="2">
    <source>
        <dbReference type="Pfam" id="PF02720"/>
    </source>
</evidence>
<sequence>MHDDALPPADAVHGPVAHPPTTLAPPLPSDDEWGSPWELGEDAPDTWVDRWAAEWSDVVELPQPVDELSAGAALAAARPSAGLASLLAAMEDDELRRAWAAAAGSRLGDPSRDLAELEVGLAQAWDRALAWVTARREAALARAAVAVETMLPPALAARWQGEGAAAAELAAALRISPRSIAGEVNRAERLLEAHPGTAWLLREGLVSPGHARAVREECAVLTDPALVAAVESTVLRKAPEQTAPELRRATRRAVARLDPDGEAERHELAVSESVGVSLVRLPDALVQITAVLPAPAGQAVMAGLDRLVDGLLAEQLTGGARPGDTSEPGSADGLHPLLAGPGEHTSGLPRRRLRADALALLMTALDDPDVLPSLVRSTPAQPAVHVTVSLETLLGLSDAPGELAGYGPVPAPMARALAADGAWRRLVTDPLTGTLVDLSPHTYRPGARLRAYVVAADQHCSHPGCSRPATDCDLDHIQPFDHDRPERGGATTAVNLAPRCRRDHNVKTWFAWTVTRAPDGTLVHRTPLGRAYTTSRSPLPTAHLSRPGKPSTSPEDRAA</sequence>
<proteinExistence type="predicted"/>
<comment type="caution">
    <text evidence="3">The sequence shown here is derived from an EMBL/GenBank/DDBJ whole genome shotgun (WGS) entry which is preliminary data.</text>
</comment>
<dbReference type="OrthoDB" id="3576300at2"/>
<dbReference type="InterPro" id="IPR003615">
    <property type="entry name" value="HNH_nuc"/>
</dbReference>
<dbReference type="AlphaFoldDB" id="A0A420XV44"/>
<evidence type="ECO:0000313" key="4">
    <source>
        <dbReference type="Proteomes" id="UP000281955"/>
    </source>
</evidence>
<reference evidence="3 4" key="1">
    <citation type="submission" date="2018-10" db="EMBL/GenBank/DDBJ databases">
        <title>Genomic Encyclopedia of Archaeal and Bacterial Type Strains, Phase II (KMG-II): from individual species to whole genera.</title>
        <authorList>
            <person name="Goeker M."/>
        </authorList>
    </citation>
    <scope>NUCLEOTIDE SEQUENCE [LARGE SCALE GENOMIC DNA]</scope>
    <source>
        <strain evidence="3 4">RP-AC37</strain>
    </source>
</reference>
<feature type="region of interest" description="Disordered" evidence="1">
    <location>
        <begin position="1"/>
        <end position="41"/>
    </location>
</feature>
<dbReference type="RefSeq" id="WP_121191558.1">
    <property type="nucleotide sequence ID" value="NZ_RBWV01000002.1"/>
</dbReference>
<dbReference type="CDD" id="cd00085">
    <property type="entry name" value="HNHc"/>
    <property type="match status" value="1"/>
</dbReference>
<dbReference type="Pfam" id="PF02720">
    <property type="entry name" value="DUF222"/>
    <property type="match status" value="1"/>
</dbReference>
<feature type="compositionally biased region" description="Acidic residues" evidence="1">
    <location>
        <begin position="29"/>
        <end position="41"/>
    </location>
</feature>
<feature type="domain" description="DUF222" evidence="2">
    <location>
        <begin position="136"/>
        <end position="457"/>
    </location>
</feature>
<feature type="region of interest" description="Disordered" evidence="1">
    <location>
        <begin position="318"/>
        <end position="348"/>
    </location>
</feature>
<dbReference type="EMBL" id="RBWV01000002">
    <property type="protein sequence ID" value="RKS80722.1"/>
    <property type="molecule type" value="Genomic_DNA"/>
</dbReference>
<dbReference type="Proteomes" id="UP000281955">
    <property type="component" value="Unassembled WGS sequence"/>
</dbReference>
<keyword evidence="4" id="KW-1185">Reference proteome</keyword>
<organism evidence="3 4">
    <name type="scientific">Motilibacter peucedani</name>
    <dbReference type="NCBI Taxonomy" id="598650"/>
    <lineage>
        <taxon>Bacteria</taxon>
        <taxon>Bacillati</taxon>
        <taxon>Actinomycetota</taxon>
        <taxon>Actinomycetes</taxon>
        <taxon>Motilibacterales</taxon>
        <taxon>Motilibacteraceae</taxon>
        <taxon>Motilibacter</taxon>
    </lineage>
</organism>
<dbReference type="InParanoid" id="A0A420XV44"/>
<protein>
    <submittedName>
        <fullName evidence="3">Uncharacterized protein DUF222</fullName>
    </submittedName>
</protein>
<dbReference type="InterPro" id="IPR003870">
    <property type="entry name" value="DUF222"/>
</dbReference>
<evidence type="ECO:0000256" key="1">
    <source>
        <dbReference type="SAM" id="MobiDB-lite"/>
    </source>
</evidence>